<reference evidence="2" key="1">
    <citation type="journal article" date="2017" name="Nat. Ecol. Evol.">
        <title>Genome expansion and lineage-specific genetic innovations in the forest pathogenic fungi Armillaria.</title>
        <authorList>
            <person name="Sipos G."/>
            <person name="Prasanna A.N."/>
            <person name="Walter M.C."/>
            <person name="O'Connor E."/>
            <person name="Balint B."/>
            <person name="Krizsan K."/>
            <person name="Kiss B."/>
            <person name="Hess J."/>
            <person name="Varga T."/>
            <person name="Slot J."/>
            <person name="Riley R."/>
            <person name="Boka B."/>
            <person name="Rigling D."/>
            <person name="Barry K."/>
            <person name="Lee J."/>
            <person name="Mihaltcheva S."/>
            <person name="LaButti K."/>
            <person name="Lipzen A."/>
            <person name="Waldron R."/>
            <person name="Moloney N.M."/>
            <person name="Sperisen C."/>
            <person name="Kredics L."/>
            <person name="Vagvoelgyi C."/>
            <person name="Patrignani A."/>
            <person name="Fitzpatrick D."/>
            <person name="Nagy I."/>
            <person name="Doyle S."/>
            <person name="Anderson J.B."/>
            <person name="Grigoriev I.V."/>
            <person name="Gueldener U."/>
            <person name="Muensterkoetter M."/>
            <person name="Nagy L.G."/>
        </authorList>
    </citation>
    <scope>NUCLEOTIDE SEQUENCE [LARGE SCALE GENOMIC DNA]</scope>
    <source>
        <strain evidence="2">28-4</strain>
    </source>
</reference>
<proteinExistence type="predicted"/>
<dbReference type="AlphaFoldDB" id="A0A2H3BJT7"/>
<sequence length="301" mass="34796">MNCTYPERPSTFSFKQKAPIFLNLWPSQLGYRSGKGGPVPWSPSLEGHLLHAVREIQEGVAPNWFELIRDDENRLETKIWKDWMWEVSTWRYRLLNHNTELSAYREPTARPVHPPSFRSRLVFEYISGVSMAKLKPGVDVSMREAERIWRRPRAIEAENCVLHNVIHIGNVVLRDGSRSPVSIDFGQTDIREPDLSDEEWSGVSRYTLHEEPSESMPEDFRKEMFERVLDTDWEGARIRLGMLPSDWSKIKRFEPITVGSVLLVERHSGDEKAVLKLVDQGYCGSNGRLLSKGRDYELSKG</sequence>
<name>A0A2H3BJT7_9AGAR</name>
<organism evidence="1 2">
    <name type="scientific">Armillaria solidipes</name>
    <dbReference type="NCBI Taxonomy" id="1076256"/>
    <lineage>
        <taxon>Eukaryota</taxon>
        <taxon>Fungi</taxon>
        <taxon>Dikarya</taxon>
        <taxon>Basidiomycota</taxon>
        <taxon>Agaricomycotina</taxon>
        <taxon>Agaricomycetes</taxon>
        <taxon>Agaricomycetidae</taxon>
        <taxon>Agaricales</taxon>
        <taxon>Marasmiineae</taxon>
        <taxon>Physalacriaceae</taxon>
        <taxon>Armillaria</taxon>
    </lineage>
</organism>
<gene>
    <name evidence="1" type="ORF">ARMSODRAFT_1002972</name>
</gene>
<dbReference type="Proteomes" id="UP000218334">
    <property type="component" value="Unassembled WGS sequence"/>
</dbReference>
<protein>
    <submittedName>
        <fullName evidence="1">Uncharacterized protein</fullName>
    </submittedName>
</protein>
<evidence type="ECO:0000313" key="2">
    <source>
        <dbReference type="Proteomes" id="UP000218334"/>
    </source>
</evidence>
<evidence type="ECO:0000313" key="1">
    <source>
        <dbReference type="EMBL" id="PBK71109.1"/>
    </source>
</evidence>
<dbReference type="EMBL" id="KZ293424">
    <property type="protein sequence ID" value="PBK71109.1"/>
    <property type="molecule type" value="Genomic_DNA"/>
</dbReference>
<keyword evidence="2" id="KW-1185">Reference proteome</keyword>
<accession>A0A2H3BJT7</accession>